<dbReference type="Proteomes" id="UP000248806">
    <property type="component" value="Unassembled WGS sequence"/>
</dbReference>
<dbReference type="Pfam" id="PF14119">
    <property type="entry name" value="DUF4288"/>
    <property type="match status" value="1"/>
</dbReference>
<feature type="region of interest" description="Disordered" evidence="1">
    <location>
        <begin position="116"/>
        <end position="156"/>
    </location>
</feature>
<reference evidence="2 3" key="1">
    <citation type="submission" date="2018-06" db="EMBL/GenBank/DDBJ databases">
        <title>Genomic Encyclopedia of Archaeal and Bacterial Type Strains, Phase II (KMG-II): from individual species to whole genera.</title>
        <authorList>
            <person name="Goeker M."/>
        </authorList>
    </citation>
    <scope>NUCLEOTIDE SEQUENCE [LARGE SCALE GENOMIC DNA]</scope>
    <source>
        <strain evidence="2 3">ATCC BAA-1881</strain>
    </source>
</reference>
<dbReference type="EMBL" id="QKUF01000047">
    <property type="protein sequence ID" value="PZW19386.1"/>
    <property type="molecule type" value="Genomic_DNA"/>
</dbReference>
<name>A0A326TRS5_THEHA</name>
<protein>
    <submittedName>
        <fullName evidence="2">Uncharacterized protein DUF4288</fullName>
    </submittedName>
</protein>
<gene>
    <name evidence="2" type="ORF">EI42_06082</name>
</gene>
<dbReference type="InterPro" id="IPR025630">
    <property type="entry name" value="DUF4288"/>
</dbReference>
<sequence length="178" mass="20719">MNYKRWYVAEIIEEIRVEGEKENVVHRNFVLIQATSTEEAYQKALHYGKSYEATYENPEGQRVVSLFRGLGDLTQVLGEPQDGEEITYYRWIGLSENEIQEMILPKEELHVFRQYSSDEDADGPDIRSKDVLEELEPPYTPYDPYDPYHREPELNAQEVLAEVERLLGSVRDNGDDTA</sequence>
<evidence type="ECO:0000313" key="2">
    <source>
        <dbReference type="EMBL" id="PZW19386.1"/>
    </source>
</evidence>
<dbReference type="RefSeq" id="WP_111326303.1">
    <property type="nucleotide sequence ID" value="NZ_BIFX01000001.1"/>
</dbReference>
<dbReference type="AlphaFoldDB" id="A0A326TRS5"/>
<comment type="caution">
    <text evidence="2">The sequence shown here is derived from an EMBL/GenBank/DDBJ whole genome shotgun (WGS) entry which is preliminary data.</text>
</comment>
<keyword evidence="3" id="KW-1185">Reference proteome</keyword>
<accession>A0A326TRS5</accession>
<dbReference type="OrthoDB" id="160046at2"/>
<proteinExistence type="predicted"/>
<organism evidence="2 3">
    <name type="scientific">Thermosporothrix hazakensis</name>
    <dbReference type="NCBI Taxonomy" id="644383"/>
    <lineage>
        <taxon>Bacteria</taxon>
        <taxon>Bacillati</taxon>
        <taxon>Chloroflexota</taxon>
        <taxon>Ktedonobacteria</taxon>
        <taxon>Ktedonobacterales</taxon>
        <taxon>Thermosporotrichaceae</taxon>
        <taxon>Thermosporothrix</taxon>
    </lineage>
</organism>
<evidence type="ECO:0000256" key="1">
    <source>
        <dbReference type="SAM" id="MobiDB-lite"/>
    </source>
</evidence>
<evidence type="ECO:0000313" key="3">
    <source>
        <dbReference type="Proteomes" id="UP000248806"/>
    </source>
</evidence>